<comment type="caution">
    <text evidence="1">The sequence shown here is derived from an EMBL/GenBank/DDBJ whole genome shotgun (WGS) entry which is preliminary data.</text>
</comment>
<keyword evidence="2" id="KW-1185">Reference proteome</keyword>
<accession>A0ABU8QEP4</accession>
<dbReference type="RefSeq" id="WP_339402844.1">
    <property type="nucleotide sequence ID" value="NZ_JBBGAZ010000002.1"/>
</dbReference>
<proteinExistence type="predicted"/>
<organism evidence="1 2">
    <name type="scientific">Cognatishimia coralii</name>
    <dbReference type="NCBI Taxonomy" id="3083254"/>
    <lineage>
        <taxon>Bacteria</taxon>
        <taxon>Pseudomonadati</taxon>
        <taxon>Pseudomonadota</taxon>
        <taxon>Alphaproteobacteria</taxon>
        <taxon>Rhodobacterales</taxon>
        <taxon>Paracoccaceae</taxon>
        <taxon>Cognatishimia</taxon>
    </lineage>
</organism>
<sequence length="384" mass="41973">MKIIMAFGEDPEMSRPEQIMSVLLDAEDMRLIHRAWPVDMRLGVCLMPSGDCQLMLFHQDESLGFPDRLKDHFGLRASEISIHPKVAGFATHPMKYSEERALANLLSDNLELTEEALDYSVNFAYAREEGLDPVNFMGREAAHPSAANSVIEDAELVPVDPPELTFSTRRKSASSNKPIRNLHFDLKREAQRLEGGTGRKAPKAPTFGFKSAAHLSALDTEPKDFVLKATPAGGITITAKSGVGPKITVRDAQQVFLRDDRKLLALQLGETTVPEEINLLPHAVPSALLQALGGKVEAAEVFVQDDYVYATLGQQPVVQAKASSKKATPKPLKVRKRWAALRLVGLTALTIAGIYLVLNSPLGAPPEPVAVETPIDWQSFTGNL</sequence>
<dbReference type="EMBL" id="JBBGAZ010000002">
    <property type="protein sequence ID" value="MEJ5217886.1"/>
    <property type="molecule type" value="Genomic_DNA"/>
</dbReference>
<dbReference type="Proteomes" id="UP001368270">
    <property type="component" value="Unassembled WGS sequence"/>
</dbReference>
<evidence type="ECO:0000313" key="1">
    <source>
        <dbReference type="EMBL" id="MEJ5217886.1"/>
    </source>
</evidence>
<reference evidence="1 2" key="1">
    <citation type="submission" date="2024-03" db="EMBL/GenBank/DDBJ databases">
        <title>Cognatishimia coralii sp. nov., a marine bacterium isolated from coral surrounding seawater.</title>
        <authorList>
            <person name="Liu X."/>
            <person name="Liu S."/>
            <person name="Sun H."/>
            <person name="Zhang Y."/>
        </authorList>
    </citation>
    <scope>NUCLEOTIDE SEQUENCE [LARGE SCALE GENOMIC DNA]</scope>
    <source>
        <strain evidence="1 2">D5M38</strain>
    </source>
</reference>
<evidence type="ECO:0000313" key="2">
    <source>
        <dbReference type="Proteomes" id="UP001368270"/>
    </source>
</evidence>
<protein>
    <submittedName>
        <fullName evidence="1">Uncharacterized protein</fullName>
    </submittedName>
</protein>
<gene>
    <name evidence="1" type="ORF">WG622_06515</name>
</gene>
<name>A0ABU8QEP4_9RHOB</name>